<feature type="transmembrane region" description="Helical" evidence="7">
    <location>
        <begin position="127"/>
        <end position="148"/>
    </location>
</feature>
<evidence type="ECO:0000256" key="3">
    <source>
        <dbReference type="ARBA" id="ARBA00022692"/>
    </source>
</evidence>
<evidence type="ECO:0000313" key="8">
    <source>
        <dbReference type="EMBL" id="CAB4567434.1"/>
    </source>
</evidence>
<dbReference type="AlphaFoldDB" id="A0A6J6DW58"/>
<name>A0A6J6DW58_9ZZZZ</name>
<evidence type="ECO:0000256" key="2">
    <source>
        <dbReference type="ARBA" id="ARBA00022670"/>
    </source>
</evidence>
<evidence type="ECO:0000256" key="4">
    <source>
        <dbReference type="ARBA" id="ARBA00022801"/>
    </source>
</evidence>
<gene>
    <name evidence="8" type="ORF">UFOPK1591_01112</name>
</gene>
<keyword evidence="5 7" id="KW-1133">Transmembrane helix</keyword>
<dbReference type="HAMAP" id="MF_00161">
    <property type="entry name" value="LspA"/>
    <property type="match status" value="1"/>
</dbReference>
<dbReference type="EMBL" id="CAEZTD010000094">
    <property type="protein sequence ID" value="CAB4567434.1"/>
    <property type="molecule type" value="Genomic_DNA"/>
</dbReference>
<evidence type="ECO:0000256" key="6">
    <source>
        <dbReference type="ARBA" id="ARBA00023136"/>
    </source>
</evidence>
<dbReference type="PRINTS" id="PR00781">
    <property type="entry name" value="LIPOSIGPTASE"/>
</dbReference>
<dbReference type="GO" id="GO:0004190">
    <property type="term" value="F:aspartic-type endopeptidase activity"/>
    <property type="evidence" value="ECO:0007669"/>
    <property type="project" value="InterPro"/>
</dbReference>
<evidence type="ECO:0000256" key="5">
    <source>
        <dbReference type="ARBA" id="ARBA00022989"/>
    </source>
</evidence>
<accession>A0A6J6DW58</accession>
<dbReference type="PANTHER" id="PTHR33695">
    <property type="entry name" value="LIPOPROTEIN SIGNAL PEPTIDASE"/>
    <property type="match status" value="1"/>
</dbReference>
<organism evidence="8">
    <name type="scientific">freshwater metagenome</name>
    <dbReference type="NCBI Taxonomy" id="449393"/>
    <lineage>
        <taxon>unclassified sequences</taxon>
        <taxon>metagenomes</taxon>
        <taxon>ecological metagenomes</taxon>
    </lineage>
</organism>
<feature type="transmembrane region" description="Helical" evidence="7">
    <location>
        <begin position="52"/>
        <end position="76"/>
    </location>
</feature>
<reference evidence="8" key="1">
    <citation type="submission" date="2020-05" db="EMBL/GenBank/DDBJ databases">
        <authorList>
            <person name="Chiriac C."/>
            <person name="Salcher M."/>
            <person name="Ghai R."/>
            <person name="Kavagutti S V."/>
        </authorList>
    </citation>
    <scope>NUCLEOTIDE SEQUENCE</scope>
</reference>
<protein>
    <submittedName>
        <fullName evidence="8">Unannotated protein</fullName>
    </submittedName>
</protein>
<feature type="transmembrane region" description="Helical" evidence="7">
    <location>
        <begin position="83"/>
        <end position="101"/>
    </location>
</feature>
<evidence type="ECO:0000256" key="7">
    <source>
        <dbReference type="SAM" id="Phobius"/>
    </source>
</evidence>
<dbReference type="InterPro" id="IPR001872">
    <property type="entry name" value="Peptidase_A8"/>
</dbReference>
<dbReference type="GO" id="GO:0006508">
    <property type="term" value="P:proteolysis"/>
    <property type="evidence" value="ECO:0007669"/>
    <property type="project" value="UniProtKB-KW"/>
</dbReference>
<sequence>MIVLIFGLASLILLTDQISKAIVVDQMVEGETIPVLPGFFELTFVRNPGASFGLAGGMTWVFSILAFTVVVAIAIFARRIHSVRWAVMIGLLLGGTVGNLSDRLFRQPGFPNGMVVDFISTPWMMPAIYNVADICIVSSMILFGWFSILGLKLDGTREVAPAKPKKSAAKKST</sequence>
<keyword evidence="6 7" id="KW-0472">Membrane</keyword>
<keyword evidence="3 7" id="KW-0812">Transmembrane</keyword>
<dbReference type="GO" id="GO:0016020">
    <property type="term" value="C:membrane"/>
    <property type="evidence" value="ECO:0007669"/>
    <property type="project" value="InterPro"/>
</dbReference>
<keyword evidence="2" id="KW-0645">Protease</keyword>
<proteinExistence type="inferred from homology"/>
<evidence type="ECO:0000256" key="1">
    <source>
        <dbReference type="ARBA" id="ARBA00022475"/>
    </source>
</evidence>
<dbReference type="Pfam" id="PF01252">
    <property type="entry name" value="Peptidase_A8"/>
    <property type="match status" value="1"/>
</dbReference>
<keyword evidence="1" id="KW-1003">Cell membrane</keyword>
<keyword evidence="4" id="KW-0378">Hydrolase</keyword>
<dbReference type="NCBIfam" id="TIGR00077">
    <property type="entry name" value="lspA"/>
    <property type="match status" value="1"/>
</dbReference>
<dbReference type="PANTHER" id="PTHR33695:SF1">
    <property type="entry name" value="LIPOPROTEIN SIGNAL PEPTIDASE"/>
    <property type="match status" value="1"/>
</dbReference>